<evidence type="ECO:0000256" key="3">
    <source>
        <dbReference type="ARBA" id="ARBA00023163"/>
    </source>
</evidence>
<evidence type="ECO:0000259" key="5">
    <source>
        <dbReference type="PROSITE" id="PS01124"/>
    </source>
</evidence>
<keyword evidence="4" id="KW-0472">Membrane</keyword>
<keyword evidence="4" id="KW-0812">Transmembrane</keyword>
<evidence type="ECO:0000256" key="1">
    <source>
        <dbReference type="ARBA" id="ARBA00023015"/>
    </source>
</evidence>
<dbReference type="PROSITE" id="PS01124">
    <property type="entry name" value="HTH_ARAC_FAMILY_2"/>
    <property type="match status" value="1"/>
</dbReference>
<feature type="transmembrane region" description="Helical" evidence="4">
    <location>
        <begin position="148"/>
        <end position="171"/>
    </location>
</feature>
<feature type="domain" description="HTH araC/xylS-type" evidence="5">
    <location>
        <begin position="225"/>
        <end position="325"/>
    </location>
</feature>
<dbReference type="OrthoDB" id="345413at2"/>
<accession>A0A2M8W051</accession>
<feature type="transmembrane region" description="Helical" evidence="4">
    <location>
        <begin position="30"/>
        <end position="52"/>
    </location>
</feature>
<dbReference type="SMART" id="SM00342">
    <property type="entry name" value="HTH_ARAC"/>
    <property type="match status" value="1"/>
</dbReference>
<reference evidence="6 7" key="1">
    <citation type="submission" date="2017-11" db="EMBL/GenBank/DDBJ databases">
        <title>Genomic Encyclopedia of Archaeal and Bacterial Type Strains, Phase II (KMG-II): From Individual Species to Whole Genera.</title>
        <authorList>
            <person name="Goeker M."/>
        </authorList>
    </citation>
    <scope>NUCLEOTIDE SEQUENCE [LARGE SCALE GENOMIC DNA]</scope>
    <source>
        <strain evidence="6 7">DSM 29128</strain>
    </source>
</reference>
<feature type="transmembrane region" description="Helical" evidence="4">
    <location>
        <begin position="58"/>
        <end position="75"/>
    </location>
</feature>
<gene>
    <name evidence="6" type="ORF">BC777_3833</name>
</gene>
<comment type="caution">
    <text evidence="6">The sequence shown here is derived from an EMBL/GenBank/DDBJ whole genome shotgun (WGS) entry which is preliminary data.</text>
</comment>
<feature type="transmembrane region" description="Helical" evidence="4">
    <location>
        <begin position="87"/>
        <end position="104"/>
    </location>
</feature>
<keyword evidence="1" id="KW-0805">Transcription regulation</keyword>
<name>A0A2M8W051_9RHOB</name>
<dbReference type="Proteomes" id="UP000228531">
    <property type="component" value="Unassembled WGS sequence"/>
</dbReference>
<feature type="transmembrane region" description="Helical" evidence="4">
    <location>
        <begin position="110"/>
        <end position="127"/>
    </location>
</feature>
<evidence type="ECO:0000256" key="4">
    <source>
        <dbReference type="SAM" id="Phobius"/>
    </source>
</evidence>
<dbReference type="PANTHER" id="PTHR43280:SF29">
    <property type="entry name" value="ARAC-FAMILY TRANSCRIPTIONAL REGULATOR"/>
    <property type="match status" value="1"/>
</dbReference>
<keyword evidence="7" id="KW-1185">Reference proteome</keyword>
<feature type="transmembrane region" description="Helical" evidence="4">
    <location>
        <begin position="6"/>
        <end position="23"/>
    </location>
</feature>
<dbReference type="EMBL" id="PGTY01000005">
    <property type="protein sequence ID" value="PJI84292.1"/>
    <property type="molecule type" value="Genomic_DNA"/>
</dbReference>
<feature type="transmembrane region" description="Helical" evidence="4">
    <location>
        <begin position="177"/>
        <end position="198"/>
    </location>
</feature>
<keyword evidence="2" id="KW-0238">DNA-binding</keyword>
<dbReference type="Pfam" id="PF12833">
    <property type="entry name" value="HTH_18"/>
    <property type="match status" value="1"/>
</dbReference>
<organism evidence="6 7">
    <name type="scientific">Yoonia maricola</name>
    <dbReference type="NCBI Taxonomy" id="420999"/>
    <lineage>
        <taxon>Bacteria</taxon>
        <taxon>Pseudomonadati</taxon>
        <taxon>Pseudomonadota</taxon>
        <taxon>Alphaproteobacteria</taxon>
        <taxon>Rhodobacterales</taxon>
        <taxon>Paracoccaceae</taxon>
        <taxon>Yoonia</taxon>
    </lineage>
</organism>
<dbReference type="InterPro" id="IPR009057">
    <property type="entry name" value="Homeodomain-like_sf"/>
</dbReference>
<evidence type="ECO:0000256" key="2">
    <source>
        <dbReference type="ARBA" id="ARBA00023125"/>
    </source>
</evidence>
<evidence type="ECO:0000313" key="7">
    <source>
        <dbReference type="Proteomes" id="UP000228531"/>
    </source>
</evidence>
<protein>
    <submittedName>
        <fullName evidence="6">AraC family transcriptional regulator</fullName>
    </submittedName>
</protein>
<sequence length="340" mass="36805">MPSLPIPVFASAVLMFLFLRLWVTRGKLSPIAILLAVCALQTGILALAQHYLVPGMRMVQPITATLIPPAAWCAFQWTAVRPVRNSDLLHLLAPITAVAALITAPNFLDIFVPSAFAIYGFAILIVSHKGPDAQPRAFLVDGNLPSRIWHVIGAALVVSALSDIMIVAAIASGFGHLQPWIISLFSIGNLLLIGIISLSSHLQAEDTSEEEPLRTSTEAEQHVWQRVQAYMADHRPYLDPDLTLARLSRKLGVPAKTLSTIINQETGENVSRYVNDARIAAAQKALIDGATVTAAMLSSGFNTKSNFNREFLRITGTNPSKWLANVMSSKADISGIAEDQ</sequence>
<proteinExistence type="predicted"/>
<keyword evidence="4" id="KW-1133">Transmembrane helix</keyword>
<dbReference type="InterPro" id="IPR018060">
    <property type="entry name" value="HTH_AraC"/>
</dbReference>
<dbReference type="PANTHER" id="PTHR43280">
    <property type="entry name" value="ARAC-FAMILY TRANSCRIPTIONAL REGULATOR"/>
    <property type="match status" value="1"/>
</dbReference>
<dbReference type="GO" id="GO:0003700">
    <property type="term" value="F:DNA-binding transcription factor activity"/>
    <property type="evidence" value="ECO:0007669"/>
    <property type="project" value="InterPro"/>
</dbReference>
<dbReference type="AlphaFoldDB" id="A0A2M8W051"/>
<dbReference type="GO" id="GO:0043565">
    <property type="term" value="F:sequence-specific DNA binding"/>
    <property type="evidence" value="ECO:0007669"/>
    <property type="project" value="InterPro"/>
</dbReference>
<dbReference type="SUPFAM" id="SSF46689">
    <property type="entry name" value="Homeodomain-like"/>
    <property type="match status" value="1"/>
</dbReference>
<evidence type="ECO:0000313" key="6">
    <source>
        <dbReference type="EMBL" id="PJI84292.1"/>
    </source>
</evidence>
<dbReference type="Gene3D" id="1.10.10.60">
    <property type="entry name" value="Homeodomain-like"/>
    <property type="match status" value="1"/>
</dbReference>
<keyword evidence="3" id="KW-0804">Transcription</keyword>